<feature type="transmembrane region" description="Helical" evidence="1">
    <location>
        <begin position="85"/>
        <end position="102"/>
    </location>
</feature>
<feature type="transmembrane region" description="Helical" evidence="1">
    <location>
        <begin position="51"/>
        <end position="73"/>
    </location>
</feature>
<accession>A0ABN8BHV4</accession>
<feature type="transmembrane region" description="Helical" evidence="1">
    <location>
        <begin position="293"/>
        <end position="315"/>
    </location>
</feature>
<name>A0ABN8BHV4_9LACO</name>
<keyword evidence="1" id="KW-0812">Transmembrane</keyword>
<evidence type="ECO:0000313" key="2">
    <source>
        <dbReference type="EMBL" id="CAH0417302.1"/>
    </source>
</evidence>
<dbReference type="RefSeq" id="WP_230097333.1">
    <property type="nucleotide sequence ID" value="NZ_CAKKNS010000008.1"/>
</dbReference>
<keyword evidence="1" id="KW-0472">Membrane</keyword>
<feature type="transmembrane region" description="Helical" evidence="1">
    <location>
        <begin position="349"/>
        <end position="373"/>
    </location>
</feature>
<keyword evidence="1" id="KW-1133">Transmembrane helix</keyword>
<reference evidence="2 3" key="1">
    <citation type="submission" date="2021-11" db="EMBL/GenBank/DDBJ databases">
        <authorList>
            <person name="Depoorter E."/>
        </authorList>
    </citation>
    <scope>NUCLEOTIDE SEQUENCE [LARGE SCALE GENOMIC DNA]</scope>
    <source>
        <strain evidence="2 3">LMG 24289</strain>
    </source>
</reference>
<sequence length="535" mass="58805">MRKNNFSKLGLLIKLNLKRDCIKITLWIGIITILIIGIANKFSTIYSNQAALDTIVTTLKSPAMVAIIGRFSGPATLANVFGNELLTFMALLCSIFNILTIIKNTRGDEDANITELLIARNVGRLAPTMSSVVELLITDMLLVILVGSGLSVINLAGNNITGNWLFGIGIGIMGLVMGLLAVIMAQIFSNAVNASIASFLILGCMYVGRMITDNFAVKWSWLFPIGWLGKLGIYHENNWWPILFLVLLALVFLWLAFRLIQIRDIGSGLVAPKESQARANRFLQGEFSLLGRLLAPMIVIWAGALLVLGSAYGAVFNSVGNIAKANPTIAKLIGTAAVKTANLNLTRHFLALIIVVIAIIATIPALQIINRLVTDQHKGYIELVATRAVSRTKIWVSYIGWSLLSGTVIFSMGTIGLAVTAQTTMRVPLSWHDFMVCFFGYLIAMLLIISSAVVLTSWIPRWRILMWGWLGFSFYVVYLGKLLNVPHWVVKASPFGMLGQLPLNKIDGSTVCMMIVVSCVMLLVSWWKFQKQDLI</sequence>
<evidence type="ECO:0000256" key="1">
    <source>
        <dbReference type="SAM" id="Phobius"/>
    </source>
</evidence>
<feature type="transmembrane region" description="Helical" evidence="1">
    <location>
        <begin position="239"/>
        <end position="257"/>
    </location>
</feature>
<feature type="transmembrane region" description="Helical" evidence="1">
    <location>
        <begin position="394"/>
        <end position="418"/>
    </location>
</feature>
<proteinExistence type="predicted"/>
<dbReference type="Proteomes" id="UP000789707">
    <property type="component" value="Unassembled WGS sequence"/>
</dbReference>
<feature type="transmembrane region" description="Helical" evidence="1">
    <location>
        <begin position="135"/>
        <end position="157"/>
    </location>
</feature>
<feature type="transmembrane region" description="Helical" evidence="1">
    <location>
        <begin position="164"/>
        <end position="185"/>
    </location>
</feature>
<feature type="transmembrane region" description="Helical" evidence="1">
    <location>
        <begin position="191"/>
        <end position="208"/>
    </location>
</feature>
<protein>
    <submittedName>
        <fullName evidence="2">Multidrug efflux system permease protein</fullName>
    </submittedName>
</protein>
<organism evidence="2 3">
    <name type="scientific">Periweissella fabaria</name>
    <dbReference type="NCBI Taxonomy" id="546157"/>
    <lineage>
        <taxon>Bacteria</taxon>
        <taxon>Bacillati</taxon>
        <taxon>Bacillota</taxon>
        <taxon>Bacilli</taxon>
        <taxon>Lactobacillales</taxon>
        <taxon>Lactobacillaceae</taxon>
        <taxon>Periweissella</taxon>
    </lineage>
</organism>
<gene>
    <name evidence="2" type="ORF">WFA24289_01634</name>
</gene>
<feature type="transmembrane region" description="Helical" evidence="1">
    <location>
        <begin position="508"/>
        <end position="527"/>
    </location>
</feature>
<feature type="transmembrane region" description="Helical" evidence="1">
    <location>
        <begin position="466"/>
        <end position="488"/>
    </location>
</feature>
<feature type="transmembrane region" description="Helical" evidence="1">
    <location>
        <begin position="21"/>
        <end position="39"/>
    </location>
</feature>
<feature type="transmembrane region" description="Helical" evidence="1">
    <location>
        <begin position="438"/>
        <end position="459"/>
    </location>
</feature>
<dbReference type="EMBL" id="CAKKNS010000008">
    <property type="protein sequence ID" value="CAH0417302.1"/>
    <property type="molecule type" value="Genomic_DNA"/>
</dbReference>
<feature type="transmembrane region" description="Helical" evidence="1">
    <location>
        <begin position="215"/>
        <end position="233"/>
    </location>
</feature>
<keyword evidence="3" id="KW-1185">Reference proteome</keyword>
<evidence type="ECO:0000313" key="3">
    <source>
        <dbReference type="Proteomes" id="UP000789707"/>
    </source>
</evidence>
<comment type="caution">
    <text evidence="2">The sequence shown here is derived from an EMBL/GenBank/DDBJ whole genome shotgun (WGS) entry which is preliminary data.</text>
</comment>